<organism evidence="1 2">
    <name type="scientific">Magnetospirillum molischianum DSM 120</name>
    <dbReference type="NCBI Taxonomy" id="1150626"/>
    <lineage>
        <taxon>Bacteria</taxon>
        <taxon>Pseudomonadati</taxon>
        <taxon>Pseudomonadota</taxon>
        <taxon>Alphaproteobacteria</taxon>
        <taxon>Rhodospirillales</taxon>
        <taxon>Rhodospirillaceae</taxon>
        <taxon>Magnetospirillum</taxon>
    </lineage>
</organism>
<evidence type="ECO:0000313" key="1">
    <source>
        <dbReference type="EMBL" id="CCG42132.1"/>
    </source>
</evidence>
<keyword evidence="2" id="KW-1185">Reference proteome</keyword>
<gene>
    <name evidence="1" type="ORF">PHAMO_340005</name>
</gene>
<protein>
    <submittedName>
        <fullName evidence="1">Uncharacterized protein</fullName>
    </submittedName>
</protein>
<dbReference type="Proteomes" id="UP000004169">
    <property type="component" value="Unassembled WGS sequence"/>
</dbReference>
<dbReference type="EMBL" id="CAHP01000028">
    <property type="protein sequence ID" value="CCG42132.1"/>
    <property type="molecule type" value="Genomic_DNA"/>
</dbReference>
<evidence type="ECO:0000313" key="2">
    <source>
        <dbReference type="Proteomes" id="UP000004169"/>
    </source>
</evidence>
<reference evidence="1 2" key="1">
    <citation type="journal article" date="2012" name="J. Bacteriol.">
        <title>Draft Genome Sequence of the Purple Photosynthetic Bacterium Phaeospirillum molischianum DSM120, a Particularly Versatile Bacterium.</title>
        <authorList>
            <person name="Duquesne K."/>
            <person name="Prima V."/>
            <person name="Ji B."/>
            <person name="Rouy Z."/>
            <person name="Medigue C."/>
            <person name="Talla E."/>
            <person name="Sturgis J.N."/>
        </authorList>
    </citation>
    <scope>NUCLEOTIDE SEQUENCE [LARGE SCALE GENOMIC DNA]</scope>
    <source>
        <strain evidence="2">DSM120</strain>
    </source>
</reference>
<name>H8FUU4_MAGML</name>
<proteinExistence type="predicted"/>
<dbReference type="STRING" id="1150626.PHAMO_340005"/>
<accession>H8FUU4</accession>
<dbReference type="AlphaFoldDB" id="H8FUU4"/>
<comment type="caution">
    <text evidence="1">The sequence shown here is derived from an EMBL/GenBank/DDBJ whole genome shotgun (WGS) entry which is preliminary data.</text>
</comment>
<sequence>MVRSESEGTLGHGIDPDNPMDWARYHMSQRFANAPQAAGECATMGAAGRRERQPGTPPYFRLNRNI</sequence>